<comment type="caution">
    <text evidence="4">The sequence shown here is derived from an EMBL/GenBank/DDBJ whole genome shotgun (WGS) entry which is preliminary data.</text>
</comment>
<dbReference type="PROSITE" id="PS50048">
    <property type="entry name" value="ZN2_CY6_FUNGAL_2"/>
    <property type="match status" value="1"/>
</dbReference>
<dbReference type="PROSITE" id="PS00463">
    <property type="entry name" value="ZN2_CY6_FUNGAL_1"/>
    <property type="match status" value="1"/>
</dbReference>
<feature type="compositionally biased region" description="Basic and acidic residues" evidence="2">
    <location>
        <begin position="171"/>
        <end position="184"/>
    </location>
</feature>
<dbReference type="GO" id="GO:0008270">
    <property type="term" value="F:zinc ion binding"/>
    <property type="evidence" value="ECO:0007669"/>
    <property type="project" value="InterPro"/>
</dbReference>
<evidence type="ECO:0000313" key="5">
    <source>
        <dbReference type="Proteomes" id="UP000887229"/>
    </source>
</evidence>
<dbReference type="InterPro" id="IPR036864">
    <property type="entry name" value="Zn2-C6_fun-type_DNA-bd_sf"/>
</dbReference>
<evidence type="ECO:0000259" key="3">
    <source>
        <dbReference type="PROSITE" id="PS50048"/>
    </source>
</evidence>
<dbReference type="RefSeq" id="XP_046118558.1">
    <property type="nucleotide sequence ID" value="XM_046267170.1"/>
</dbReference>
<evidence type="ECO:0000313" key="4">
    <source>
        <dbReference type="EMBL" id="KAG9254634.1"/>
    </source>
</evidence>
<reference evidence="4" key="1">
    <citation type="journal article" date="2021" name="IMA Fungus">
        <title>Genomic characterization of three marine fungi, including Emericellopsis atlantica sp. nov. with signatures of a generalist lifestyle and marine biomass degradation.</title>
        <authorList>
            <person name="Hagestad O.C."/>
            <person name="Hou L."/>
            <person name="Andersen J.H."/>
            <person name="Hansen E.H."/>
            <person name="Altermark B."/>
            <person name="Li C."/>
            <person name="Kuhnert E."/>
            <person name="Cox R.J."/>
            <person name="Crous P.W."/>
            <person name="Spatafora J.W."/>
            <person name="Lail K."/>
            <person name="Amirebrahimi M."/>
            <person name="Lipzen A."/>
            <person name="Pangilinan J."/>
            <person name="Andreopoulos W."/>
            <person name="Hayes R.D."/>
            <person name="Ng V."/>
            <person name="Grigoriev I.V."/>
            <person name="Jackson S.A."/>
            <person name="Sutton T.D.S."/>
            <person name="Dobson A.D.W."/>
            <person name="Rama T."/>
        </authorList>
    </citation>
    <scope>NUCLEOTIDE SEQUENCE</scope>
    <source>
        <strain evidence="4">TS7</strain>
    </source>
</reference>
<dbReference type="InterPro" id="IPR001138">
    <property type="entry name" value="Zn2Cys6_DnaBD"/>
</dbReference>
<feature type="compositionally biased region" description="Basic and acidic residues" evidence="2">
    <location>
        <begin position="737"/>
        <end position="746"/>
    </location>
</feature>
<keyword evidence="5" id="KW-1185">Reference proteome</keyword>
<protein>
    <recommendedName>
        <fullName evidence="3">Zn(2)-C6 fungal-type domain-containing protein</fullName>
    </recommendedName>
</protein>
<dbReference type="CDD" id="cd12148">
    <property type="entry name" value="fungal_TF_MHR"/>
    <property type="match status" value="1"/>
</dbReference>
<dbReference type="Proteomes" id="UP000887229">
    <property type="component" value="Unassembled WGS sequence"/>
</dbReference>
<feature type="compositionally biased region" description="Low complexity" evidence="2">
    <location>
        <begin position="76"/>
        <end position="91"/>
    </location>
</feature>
<dbReference type="InterPro" id="IPR053181">
    <property type="entry name" value="EcdB-like_regulator"/>
</dbReference>
<feature type="compositionally biased region" description="Basic and acidic residues" evidence="2">
    <location>
        <begin position="120"/>
        <end position="130"/>
    </location>
</feature>
<dbReference type="GeneID" id="70298073"/>
<dbReference type="Gene3D" id="4.10.240.10">
    <property type="entry name" value="Zn(2)-C6 fungal-type DNA-binding domain"/>
    <property type="match status" value="1"/>
</dbReference>
<dbReference type="Pfam" id="PF00172">
    <property type="entry name" value="Zn_clus"/>
    <property type="match status" value="1"/>
</dbReference>
<feature type="compositionally biased region" description="Basic and acidic residues" evidence="2">
    <location>
        <begin position="509"/>
        <end position="520"/>
    </location>
</feature>
<dbReference type="EMBL" id="MU251253">
    <property type="protein sequence ID" value="KAG9254634.1"/>
    <property type="molecule type" value="Genomic_DNA"/>
</dbReference>
<feature type="compositionally biased region" description="Pro residues" evidence="2">
    <location>
        <begin position="232"/>
        <end position="258"/>
    </location>
</feature>
<keyword evidence="1" id="KW-0539">Nucleus</keyword>
<evidence type="ECO:0000256" key="2">
    <source>
        <dbReference type="SAM" id="MobiDB-lite"/>
    </source>
</evidence>
<feature type="compositionally biased region" description="Low complexity" evidence="2">
    <location>
        <begin position="195"/>
        <end position="207"/>
    </location>
</feature>
<feature type="domain" description="Zn(2)-C6 fungal-type" evidence="3">
    <location>
        <begin position="297"/>
        <end position="326"/>
    </location>
</feature>
<dbReference type="GO" id="GO:0000981">
    <property type="term" value="F:DNA-binding transcription factor activity, RNA polymerase II-specific"/>
    <property type="evidence" value="ECO:0007669"/>
    <property type="project" value="InterPro"/>
</dbReference>
<feature type="compositionally biased region" description="Polar residues" evidence="2">
    <location>
        <begin position="714"/>
        <end position="736"/>
    </location>
</feature>
<feature type="region of interest" description="Disordered" evidence="2">
    <location>
        <begin position="384"/>
        <end position="426"/>
    </location>
</feature>
<feature type="region of interest" description="Disordered" evidence="2">
    <location>
        <begin position="695"/>
        <end position="758"/>
    </location>
</feature>
<feature type="region of interest" description="Disordered" evidence="2">
    <location>
        <begin position="509"/>
        <end position="551"/>
    </location>
</feature>
<accession>A0A9P7ZM45</accession>
<dbReference type="CDD" id="cd00067">
    <property type="entry name" value="GAL4"/>
    <property type="match status" value="1"/>
</dbReference>
<gene>
    <name evidence="4" type="ORF">F5Z01DRAFT_82925</name>
</gene>
<feature type="compositionally biased region" description="Low complexity" evidence="2">
    <location>
        <begin position="533"/>
        <end position="542"/>
    </location>
</feature>
<dbReference type="SMART" id="SM00066">
    <property type="entry name" value="GAL4"/>
    <property type="match status" value="1"/>
</dbReference>
<name>A0A9P7ZM45_9HYPO</name>
<dbReference type="AlphaFoldDB" id="A0A9P7ZM45"/>
<feature type="compositionally biased region" description="Polar residues" evidence="2">
    <location>
        <begin position="696"/>
        <end position="707"/>
    </location>
</feature>
<dbReference type="OrthoDB" id="5244761at2759"/>
<feature type="compositionally biased region" description="Polar residues" evidence="2">
    <location>
        <begin position="14"/>
        <end position="23"/>
    </location>
</feature>
<feature type="region of interest" description="Disordered" evidence="2">
    <location>
        <begin position="1"/>
        <end position="270"/>
    </location>
</feature>
<dbReference type="PANTHER" id="PTHR47785:SF4">
    <property type="entry name" value="ZN(II)2CYS6 TRANSCRIPTION FACTOR (EUROFUNG)"/>
    <property type="match status" value="1"/>
</dbReference>
<feature type="region of interest" description="Disordered" evidence="2">
    <location>
        <begin position="610"/>
        <end position="668"/>
    </location>
</feature>
<feature type="compositionally biased region" description="Basic residues" evidence="2">
    <location>
        <begin position="141"/>
        <end position="151"/>
    </location>
</feature>
<organism evidence="4 5">
    <name type="scientific">Emericellopsis atlantica</name>
    <dbReference type="NCBI Taxonomy" id="2614577"/>
    <lineage>
        <taxon>Eukaryota</taxon>
        <taxon>Fungi</taxon>
        <taxon>Dikarya</taxon>
        <taxon>Ascomycota</taxon>
        <taxon>Pezizomycotina</taxon>
        <taxon>Sordariomycetes</taxon>
        <taxon>Hypocreomycetidae</taxon>
        <taxon>Hypocreales</taxon>
        <taxon>Bionectriaceae</taxon>
        <taxon>Emericellopsis</taxon>
    </lineage>
</organism>
<feature type="compositionally biased region" description="Pro residues" evidence="2">
    <location>
        <begin position="92"/>
        <end position="107"/>
    </location>
</feature>
<proteinExistence type="predicted"/>
<feature type="compositionally biased region" description="Polar residues" evidence="2">
    <location>
        <begin position="627"/>
        <end position="639"/>
    </location>
</feature>
<dbReference type="SUPFAM" id="SSF57701">
    <property type="entry name" value="Zn2/Cys6 DNA-binding domain"/>
    <property type="match status" value="1"/>
</dbReference>
<evidence type="ECO:0000256" key="1">
    <source>
        <dbReference type="ARBA" id="ARBA00023242"/>
    </source>
</evidence>
<sequence length="1185" mass="130755">MDPGPPDSKRQRISPWSSASHQGNVLPRPHSTTNPLPPVRTTASHHHPSTAYPPYSPHRPVDHHHQPPPPPPPPQQQQQQQQHQQQRQQAQAPPPLQPHSSAPPTPLHHPSAGAPPLHSESTERRKHDQEPYAPMNEHYQHQHHAHQHQSHHPPASPARNAYHPYPPREPASVKREHPAEDPHRPNSTGHAPEGLAHPSHPASGHHPSLPPPANYPDSQPRHLSYDNGSSMPPTPGGYRPPQPPPPPPPASYGPPSATPIPTQGGYESQNQYPYEPAVYNVAYSVPSKKKNTRASQACDQCRTLKAKCDETKPCKTCRDKGLECKYRDPMPKATDKAQADLLDGMNAIKNTLTALAEQFSSFQNHMVKVETKVDTNFTQGAVPPLFKASSTNDEGIKTRPHSPSLPNGGSAYYPQDYPSNGTMGPEQAAAMRMMAEDVGETEPGPPVPPGEPAIPINHTTLAGLLLEWPSIRDLTKVHVEREGIKYVSEYPIALEQQRGPLIVYGRGEDSHAQRYSREPTESGAADVPDDASDAASPSDSADFGYLGGLQSPEPVEYRGGVLRADGNPDFSESKVWSYIASFKANILNMHPILDLDMVDHKVIHFLASLPPAQPRSTKPHAAKPSFAISTHPQTPAESTGSKRKRTPEPDGPDEPPTPAPGRSGKPKRSIQNALVLTILALGKICQHRDSIPDAVVSSQAEPGTSASPMVRNGIPQSPTFSSPPGYSSQPHSSTRPSPRDHIDRTTHSRRGSFHGTSIPRSAGYNLKKNYDMIPGLEYFAYASDILGNFNGAYNSMDEVYANIFAGLYYGQLNRPLESFSFIHRAGHKLQVIMRPSFDKLRGFKQRSELITQSRYNRLALAFWTCLQLEADLIAELPMPPSGLLSYEEDMPHPNMSLVRGYDQYILDSYLGQLYLRTHLNSIHRMFYAPEDPQKPTQDKFKKVAMVAEAVSSMHWVSPNFAFSEDDPPATDILAARLRAKYWGARMITYRPFIRQILHFTHALRQHPSSPNPLMFPEVLQGTTVPAIDPEAKSVSDIDPALIDLASKGIKALVESTRAFHNLDGGRPIITNVFGTAHAQWGNLLVLSAAFREPVLQQFINEDLLKVLFERTIGFLRQSATNSSSLRSDLHILEGLRRELFYIPEPHTSSSFSSSHASMHTPTMGNIPYAVNYATQPARPPHLDGH</sequence>
<dbReference type="PANTHER" id="PTHR47785">
    <property type="entry name" value="ZN(II)2CYS6 TRANSCRIPTION FACTOR (EUROFUNG)-RELATED-RELATED"/>
    <property type="match status" value="1"/>
</dbReference>